<proteinExistence type="inferred from homology"/>
<evidence type="ECO:0000256" key="1">
    <source>
        <dbReference type="ARBA" id="ARBA00000837"/>
    </source>
</evidence>
<evidence type="ECO:0000256" key="3">
    <source>
        <dbReference type="ARBA" id="ARBA00007769"/>
    </source>
</evidence>
<evidence type="ECO:0000256" key="4">
    <source>
        <dbReference type="ARBA" id="ARBA00011567"/>
    </source>
</evidence>
<comment type="subunit">
    <text evidence="4">Octamer of two non-identical subunits IDH1 and IDH2.</text>
</comment>
<dbReference type="PROSITE" id="PS00470">
    <property type="entry name" value="IDH_IMDH"/>
    <property type="match status" value="1"/>
</dbReference>
<evidence type="ECO:0000256" key="5">
    <source>
        <dbReference type="ARBA" id="ARBA00013012"/>
    </source>
</evidence>
<name>A0A177WQE3_BATDL</name>
<dbReference type="PANTHER" id="PTHR11835:SF42">
    <property type="entry name" value="ISOCITRATE DEHYDROGENASE [NAD] SUBUNIT BETA, MITOCHONDRIAL"/>
    <property type="match status" value="1"/>
</dbReference>
<comment type="catalytic activity">
    <reaction evidence="1">
        <text>D-threo-isocitrate + NAD(+) = 2-oxoglutarate + CO2 + NADH</text>
        <dbReference type="Rhea" id="RHEA:23632"/>
        <dbReference type="ChEBI" id="CHEBI:15562"/>
        <dbReference type="ChEBI" id="CHEBI:16526"/>
        <dbReference type="ChEBI" id="CHEBI:16810"/>
        <dbReference type="ChEBI" id="CHEBI:57540"/>
        <dbReference type="ChEBI" id="CHEBI:57945"/>
        <dbReference type="EC" id="1.1.1.41"/>
    </reaction>
</comment>
<evidence type="ECO:0000256" key="9">
    <source>
        <dbReference type="ARBA" id="ARBA00030631"/>
    </source>
</evidence>
<keyword evidence="6" id="KW-0816">Tricarboxylic acid cycle</keyword>
<dbReference type="GO" id="GO:0051287">
    <property type="term" value="F:NAD binding"/>
    <property type="evidence" value="ECO:0007669"/>
    <property type="project" value="InterPro"/>
</dbReference>
<dbReference type="VEuPathDB" id="FungiDB:BDEG_25806"/>
<comment type="similarity">
    <text evidence="3">Belongs to the isocitrate and isopropylmalate dehydrogenases family.</text>
</comment>
<dbReference type="GO" id="GO:0000287">
    <property type="term" value="F:magnesium ion binding"/>
    <property type="evidence" value="ECO:0007669"/>
    <property type="project" value="InterPro"/>
</dbReference>
<dbReference type="Proteomes" id="UP000077115">
    <property type="component" value="Unassembled WGS sequence"/>
</dbReference>
<evidence type="ECO:0000256" key="10">
    <source>
        <dbReference type="ARBA" id="ARBA00030683"/>
    </source>
</evidence>
<comment type="subcellular location">
    <subcellularLocation>
        <location evidence="2">Mitochondrion</location>
    </subcellularLocation>
</comment>
<evidence type="ECO:0000256" key="7">
    <source>
        <dbReference type="ARBA" id="ARBA00022946"/>
    </source>
</evidence>
<reference evidence="13 14" key="2">
    <citation type="submission" date="2016-05" db="EMBL/GenBank/DDBJ databases">
        <title>Lineage-specific infection strategies underlie the spectrum of fungal disease in amphibians.</title>
        <authorList>
            <person name="Cuomo C.A."/>
            <person name="Farrer R.A."/>
            <person name="James T."/>
            <person name="Longcore J."/>
            <person name="Birren B."/>
        </authorList>
    </citation>
    <scope>NUCLEOTIDE SEQUENCE [LARGE SCALE GENOMIC DNA]</scope>
    <source>
        <strain evidence="13 14">JEL423</strain>
    </source>
</reference>
<evidence type="ECO:0000256" key="11">
    <source>
        <dbReference type="ARBA" id="ARBA00071938"/>
    </source>
</evidence>
<dbReference type="Pfam" id="PF00180">
    <property type="entry name" value="Iso_dh"/>
    <property type="match status" value="1"/>
</dbReference>
<dbReference type="GO" id="GO:0006099">
    <property type="term" value="P:tricarboxylic acid cycle"/>
    <property type="evidence" value="ECO:0007669"/>
    <property type="project" value="UniProtKB-KW"/>
</dbReference>
<evidence type="ECO:0000256" key="8">
    <source>
        <dbReference type="ARBA" id="ARBA00023128"/>
    </source>
</evidence>
<evidence type="ECO:0000256" key="2">
    <source>
        <dbReference type="ARBA" id="ARBA00004173"/>
    </source>
</evidence>
<evidence type="ECO:0000256" key="6">
    <source>
        <dbReference type="ARBA" id="ARBA00022532"/>
    </source>
</evidence>
<dbReference type="NCBIfam" id="TIGR00175">
    <property type="entry name" value="mito_nad_idh"/>
    <property type="match status" value="1"/>
</dbReference>
<keyword evidence="8" id="KW-0496">Mitochondrion</keyword>
<dbReference type="InterPro" id="IPR024084">
    <property type="entry name" value="IsoPropMal-DH-like_dom"/>
</dbReference>
<keyword evidence="7" id="KW-0809">Transit peptide</keyword>
<evidence type="ECO:0000259" key="12">
    <source>
        <dbReference type="SMART" id="SM01329"/>
    </source>
</evidence>
<accession>A0A177WQE3</accession>
<evidence type="ECO:0000313" key="13">
    <source>
        <dbReference type="EMBL" id="OAJ42347.1"/>
    </source>
</evidence>
<dbReference type="EC" id="1.1.1.41" evidence="5"/>
<dbReference type="GO" id="GO:0004449">
    <property type="term" value="F:isocitrate dehydrogenase (NAD+) activity"/>
    <property type="evidence" value="ECO:0007669"/>
    <property type="project" value="UniProtKB-EC"/>
</dbReference>
<dbReference type="Gene3D" id="3.40.718.10">
    <property type="entry name" value="Isopropylmalate Dehydrogenase"/>
    <property type="match status" value="1"/>
</dbReference>
<dbReference type="EMBL" id="DS022307">
    <property type="protein sequence ID" value="OAJ42347.1"/>
    <property type="molecule type" value="Genomic_DNA"/>
</dbReference>
<dbReference type="AlphaFoldDB" id="A0A177WQE3"/>
<organism evidence="13 14">
    <name type="scientific">Batrachochytrium dendrobatidis (strain JEL423)</name>
    <dbReference type="NCBI Taxonomy" id="403673"/>
    <lineage>
        <taxon>Eukaryota</taxon>
        <taxon>Fungi</taxon>
        <taxon>Fungi incertae sedis</taxon>
        <taxon>Chytridiomycota</taxon>
        <taxon>Chytridiomycota incertae sedis</taxon>
        <taxon>Chytridiomycetes</taxon>
        <taxon>Rhizophydiales</taxon>
        <taxon>Rhizophydiales incertae sedis</taxon>
        <taxon>Batrachochytrium</taxon>
    </lineage>
</organism>
<dbReference type="FunFam" id="3.40.718.10:FF:000001">
    <property type="entry name" value="Isocitrate dehydrogenase [NAD] subunit, mitochondrial"/>
    <property type="match status" value="1"/>
</dbReference>
<protein>
    <recommendedName>
        <fullName evidence="11">Isocitrate dehydrogenase [NAD] subunit 1, mitochondrial</fullName>
        <ecNumber evidence="5">1.1.1.41</ecNumber>
    </recommendedName>
    <alternativeName>
        <fullName evidence="10">Isocitric dehydrogenase</fullName>
    </alternativeName>
    <alternativeName>
        <fullName evidence="9">NAD(+)-specific ICDH</fullName>
    </alternativeName>
</protein>
<reference evidence="13 14" key="1">
    <citation type="submission" date="2006-10" db="EMBL/GenBank/DDBJ databases">
        <title>The Genome Sequence of Batrachochytrium dendrobatidis JEL423.</title>
        <authorList>
            <consortium name="The Broad Institute Genome Sequencing Platform"/>
            <person name="Birren B."/>
            <person name="Lander E."/>
            <person name="Galagan J."/>
            <person name="Cuomo C."/>
            <person name="Devon K."/>
            <person name="Jaffe D."/>
            <person name="Butler J."/>
            <person name="Alvarez P."/>
            <person name="Gnerre S."/>
            <person name="Grabherr M."/>
            <person name="Kleber M."/>
            <person name="Mauceli E."/>
            <person name="Brockman W."/>
            <person name="Young S."/>
            <person name="LaButti K."/>
            <person name="Sykes S."/>
            <person name="DeCaprio D."/>
            <person name="Crawford M."/>
            <person name="Koehrsen M."/>
            <person name="Engels R."/>
            <person name="Montgomery P."/>
            <person name="Pearson M."/>
            <person name="Howarth C."/>
            <person name="Larson L."/>
            <person name="White J."/>
            <person name="O'Leary S."/>
            <person name="Kodira C."/>
            <person name="Zeng Q."/>
            <person name="Yandava C."/>
            <person name="Alvarado L."/>
            <person name="Longcore J."/>
            <person name="James T."/>
        </authorList>
    </citation>
    <scope>NUCLEOTIDE SEQUENCE [LARGE SCALE GENOMIC DNA]</scope>
    <source>
        <strain evidence="13 14">JEL423</strain>
    </source>
</reference>
<dbReference type="InterPro" id="IPR019818">
    <property type="entry name" value="IsoCit/isopropylmalate_DH_CS"/>
</dbReference>
<dbReference type="SUPFAM" id="SSF53659">
    <property type="entry name" value="Isocitrate/Isopropylmalate dehydrogenase-like"/>
    <property type="match status" value="1"/>
</dbReference>
<dbReference type="PANTHER" id="PTHR11835">
    <property type="entry name" value="DECARBOXYLATING DEHYDROGENASES-ISOCITRATE, ISOPROPYLMALATE, TARTRATE"/>
    <property type="match status" value="1"/>
</dbReference>
<evidence type="ECO:0000313" key="14">
    <source>
        <dbReference type="Proteomes" id="UP000077115"/>
    </source>
</evidence>
<gene>
    <name evidence="13" type="ORF">BDEG_25806</name>
</gene>
<sequence>MATSVKSIFKAVNAPINWEQFDLSGYTEADANLLRQAMDSIRKNRVALKGVLYTPVSRLGHTSWNIFLRKDLDVFASTSLIQNIPGNWPTRHKGVNLAIIRENTEGEYSGKEHSPVPGVVESLKVVTRAKTERIARYAFDFALKNKRKKVTIIHKANIMKLGDGLFLNTCREVAKGYKSFGIEVEDMIVDNASMQLVSKPHQFDVVVCGNLYGNILSNVGAALVGGPGLVPGASIGRHYAVFEPGCRHVGKDIMGHNTANPTAMLMSSVHMLRHLGLDEQADRISAALLAVIKEGHVLTPDIGGTSSTTDFTKAIIAKL</sequence>
<dbReference type="EMBL" id="DS022307">
    <property type="protein sequence ID" value="OAJ42346.1"/>
    <property type="molecule type" value="Genomic_DNA"/>
</dbReference>
<dbReference type="InterPro" id="IPR004434">
    <property type="entry name" value="Isocitrate_DH_NAD"/>
</dbReference>
<dbReference type="GO" id="GO:0006102">
    <property type="term" value="P:isocitrate metabolic process"/>
    <property type="evidence" value="ECO:0007669"/>
    <property type="project" value="TreeGrafter"/>
</dbReference>
<dbReference type="SMART" id="SM01329">
    <property type="entry name" value="Iso_dh"/>
    <property type="match status" value="1"/>
</dbReference>
<dbReference type="GO" id="GO:0005739">
    <property type="term" value="C:mitochondrion"/>
    <property type="evidence" value="ECO:0007669"/>
    <property type="project" value="UniProtKB-SubCell"/>
</dbReference>
<feature type="domain" description="Isopropylmalate dehydrogenase-like" evidence="12">
    <location>
        <begin position="1"/>
        <end position="315"/>
    </location>
</feature>